<organism evidence="1 2">
    <name type="scientific">Gossypium stocksii</name>
    <dbReference type="NCBI Taxonomy" id="47602"/>
    <lineage>
        <taxon>Eukaryota</taxon>
        <taxon>Viridiplantae</taxon>
        <taxon>Streptophyta</taxon>
        <taxon>Embryophyta</taxon>
        <taxon>Tracheophyta</taxon>
        <taxon>Spermatophyta</taxon>
        <taxon>Magnoliopsida</taxon>
        <taxon>eudicotyledons</taxon>
        <taxon>Gunneridae</taxon>
        <taxon>Pentapetalae</taxon>
        <taxon>rosids</taxon>
        <taxon>malvids</taxon>
        <taxon>Malvales</taxon>
        <taxon>Malvaceae</taxon>
        <taxon>Malvoideae</taxon>
        <taxon>Gossypium</taxon>
    </lineage>
</organism>
<name>A0A9D4ACQ7_9ROSI</name>
<keyword evidence="2" id="KW-1185">Reference proteome</keyword>
<gene>
    <name evidence="1" type="ORF">J1N35_010866</name>
</gene>
<accession>A0A9D4ACQ7</accession>
<dbReference type="Proteomes" id="UP000828251">
    <property type="component" value="Unassembled WGS sequence"/>
</dbReference>
<sequence length="94" mass="10844">MLEGQDIVPSYHLKYGLHSRSKPTTCKGSCPQYKPEEIVKVAELKKHKEDNFTCRGHILNSLSDGLYDLYMSMQSLVEICKAIEREIQHRATIY</sequence>
<evidence type="ECO:0000313" key="2">
    <source>
        <dbReference type="Proteomes" id="UP000828251"/>
    </source>
</evidence>
<dbReference type="OrthoDB" id="1000303at2759"/>
<dbReference type="EMBL" id="JAIQCV010000004">
    <property type="protein sequence ID" value="KAH1107098.1"/>
    <property type="molecule type" value="Genomic_DNA"/>
</dbReference>
<dbReference type="AlphaFoldDB" id="A0A9D4ACQ7"/>
<comment type="caution">
    <text evidence="1">The sequence shown here is derived from an EMBL/GenBank/DDBJ whole genome shotgun (WGS) entry which is preliminary data.</text>
</comment>
<reference evidence="1 2" key="1">
    <citation type="journal article" date="2021" name="Plant Biotechnol. J.">
        <title>Multi-omics assisted identification of the key and species-specific regulatory components of drought-tolerant mechanisms in Gossypium stocksii.</title>
        <authorList>
            <person name="Yu D."/>
            <person name="Ke L."/>
            <person name="Zhang D."/>
            <person name="Wu Y."/>
            <person name="Sun Y."/>
            <person name="Mei J."/>
            <person name="Sun J."/>
            <person name="Sun Y."/>
        </authorList>
    </citation>
    <scope>NUCLEOTIDE SEQUENCE [LARGE SCALE GENOMIC DNA]</scope>
    <source>
        <strain evidence="2">cv. E1</strain>
        <tissue evidence="1">Leaf</tissue>
    </source>
</reference>
<protein>
    <submittedName>
        <fullName evidence="1">Uncharacterized protein</fullName>
    </submittedName>
</protein>
<evidence type="ECO:0000313" key="1">
    <source>
        <dbReference type="EMBL" id="KAH1107098.1"/>
    </source>
</evidence>
<proteinExistence type="predicted"/>